<dbReference type="AlphaFoldDB" id="A0A6P9ECW8"/>
<dbReference type="InterPro" id="IPR029063">
    <property type="entry name" value="SAM-dependent_MTases_sf"/>
</dbReference>
<evidence type="ECO:0000313" key="2">
    <source>
        <dbReference type="RefSeq" id="XP_035545186.1"/>
    </source>
</evidence>
<proteinExistence type="predicted"/>
<dbReference type="PANTHER" id="PTHR45180:SF1">
    <property type="entry name" value="OS01G0307686 PROTEIN"/>
    <property type="match status" value="1"/>
</dbReference>
<protein>
    <submittedName>
        <fullName evidence="2">Uncharacterized protein LOC109020636</fullName>
    </submittedName>
</protein>
<dbReference type="GeneID" id="109020636"/>
<dbReference type="Proteomes" id="UP000235220">
    <property type="component" value="Chromosome 4"/>
</dbReference>
<gene>
    <name evidence="2" type="primary">LOC109020636</name>
</gene>
<organism evidence="1 2">
    <name type="scientific">Juglans regia</name>
    <name type="common">English walnut</name>
    <dbReference type="NCBI Taxonomy" id="51240"/>
    <lineage>
        <taxon>Eukaryota</taxon>
        <taxon>Viridiplantae</taxon>
        <taxon>Streptophyta</taxon>
        <taxon>Embryophyta</taxon>
        <taxon>Tracheophyta</taxon>
        <taxon>Spermatophyta</taxon>
        <taxon>Magnoliopsida</taxon>
        <taxon>eudicotyledons</taxon>
        <taxon>Gunneridae</taxon>
        <taxon>Pentapetalae</taxon>
        <taxon>rosids</taxon>
        <taxon>fabids</taxon>
        <taxon>Fagales</taxon>
        <taxon>Juglandaceae</taxon>
        <taxon>Juglans</taxon>
    </lineage>
</organism>
<reference evidence="2" key="1">
    <citation type="submission" date="2025-08" db="UniProtKB">
        <authorList>
            <consortium name="RefSeq"/>
        </authorList>
    </citation>
    <scope>IDENTIFICATION</scope>
    <source>
        <tissue evidence="2">Leaves</tissue>
    </source>
</reference>
<dbReference type="OrthoDB" id="10027013at2759"/>
<dbReference type="KEGG" id="jre:109020636"/>
<dbReference type="Gramene" id="Jr04_18190_p1">
    <property type="protein sequence ID" value="cds.Jr04_18190_p1"/>
    <property type="gene ID" value="Jr04_18190"/>
</dbReference>
<accession>A0A6P9ECW8</accession>
<dbReference type="PANTHER" id="PTHR45180">
    <property type="entry name" value="OS01G0307686 PROTEIN"/>
    <property type="match status" value="1"/>
</dbReference>
<sequence length="141" mass="16634">MAAWTYTMPEVNDKVDVVFQHFYDIVACPYWEPARKLWDDKYRSIDFPFEPVDGALHTGPFQFVTERLTDLDHFFAFISSWSAFLTVKENGVELLSNDMIEDFKNVWTDRRWTGPKGSDISYLSENRKCREKVSRMTSIDQ</sequence>
<dbReference type="RefSeq" id="XP_035545186.1">
    <property type="nucleotide sequence ID" value="XM_035689293.1"/>
</dbReference>
<evidence type="ECO:0000313" key="1">
    <source>
        <dbReference type="Proteomes" id="UP000235220"/>
    </source>
</evidence>
<name>A0A6P9ECW8_JUGRE</name>
<keyword evidence="1" id="KW-1185">Reference proteome</keyword>
<dbReference type="Gene3D" id="3.40.50.150">
    <property type="entry name" value="Vaccinia Virus protein VP39"/>
    <property type="match status" value="1"/>
</dbReference>